<protein>
    <recommendedName>
        <fullName evidence="1">2EXR domain-containing protein</fullName>
    </recommendedName>
</protein>
<dbReference type="EMBL" id="CP063405">
    <property type="protein sequence ID" value="QSZ30252.1"/>
    <property type="molecule type" value="Genomic_DNA"/>
</dbReference>
<gene>
    <name evidence="2" type="ORF">DSL72_004774</name>
</gene>
<keyword evidence="3" id="KW-1185">Reference proteome</keyword>
<reference evidence="2" key="1">
    <citation type="submission" date="2020-10" db="EMBL/GenBank/DDBJ databases">
        <title>Genome Sequence of Monilinia vaccinii-corymbosi Sheds Light on Mummy Berry Disease Infection of Blueberry and Mating Type.</title>
        <authorList>
            <person name="Yow A.G."/>
            <person name="Zhang Y."/>
            <person name="Bansal K."/>
            <person name="Eacker S.M."/>
            <person name="Sullivan S."/>
            <person name="Liachko I."/>
            <person name="Cubeta M.A."/>
            <person name="Rollins J.A."/>
            <person name="Ashrafi H."/>
        </authorList>
    </citation>
    <scope>NUCLEOTIDE SEQUENCE</scope>
    <source>
        <strain evidence="2">RL-1</strain>
    </source>
</reference>
<name>A0A8A3P041_9HELO</name>
<organism evidence="2 3">
    <name type="scientific">Monilinia vaccinii-corymbosi</name>
    <dbReference type="NCBI Taxonomy" id="61207"/>
    <lineage>
        <taxon>Eukaryota</taxon>
        <taxon>Fungi</taxon>
        <taxon>Dikarya</taxon>
        <taxon>Ascomycota</taxon>
        <taxon>Pezizomycotina</taxon>
        <taxon>Leotiomycetes</taxon>
        <taxon>Helotiales</taxon>
        <taxon>Sclerotiniaceae</taxon>
        <taxon>Monilinia</taxon>
    </lineage>
</organism>
<dbReference type="PANTHER" id="PTHR35910">
    <property type="entry name" value="2EXR DOMAIN-CONTAINING PROTEIN"/>
    <property type="match status" value="1"/>
</dbReference>
<evidence type="ECO:0000313" key="3">
    <source>
        <dbReference type="Proteomes" id="UP000672032"/>
    </source>
</evidence>
<dbReference type="Pfam" id="PF20150">
    <property type="entry name" value="2EXR"/>
    <property type="match status" value="1"/>
</dbReference>
<dbReference type="AlphaFoldDB" id="A0A8A3P041"/>
<dbReference type="Proteomes" id="UP000672032">
    <property type="component" value="Chromosome 1"/>
</dbReference>
<proteinExistence type="predicted"/>
<dbReference type="PANTHER" id="PTHR35910:SF1">
    <property type="entry name" value="2EXR DOMAIN-CONTAINING PROTEIN"/>
    <property type="match status" value="1"/>
</dbReference>
<feature type="domain" description="2EXR" evidence="1">
    <location>
        <begin position="182"/>
        <end position="287"/>
    </location>
</feature>
<accession>A0A8A3P041</accession>
<dbReference type="OrthoDB" id="3473305at2759"/>
<sequence length="476" mass="56025">MNIFIERAIDVKLLASMGWTKVTLRALFQHRFNTACDIGRRAFNGFPECDRCKHFDVSIGMFRLKIDLEFRGQVREIRTGYAQMRASLYITDARPGSPLSSPLPYHFVFSDRYRDGISVHDIFESDSECLPILLPYLSEDEKKRLEELRLAEEEAKHASKQQDQGPKVDNKIARASKELNSFHCFDGLPVELQAAIWELSIEPRPIWLQLKDTKTERKRKWWSLRKRKDEQEIDNLPSDDLPHHKYRCNFIYEWATFPESRYTPAILHVSRSARDIGLCHYEAQNSLEIIRQHPNTHRHLGTLQFNMHSSKAMYVSQTHDLWCSVSPLYRHPTRISSDLEDYMGGFRHEIMTHRSYRSLVSQHIREKSVGNRKLSPNSRRTVVVHMDWNYSGDSQTERRRQFKHMTEELRHSEQLIMESVDPKGIYDYDSIELKYSRFGFCEECLKATEVAGEENMQADRHNWSIPSQLPENFIDI</sequence>
<evidence type="ECO:0000313" key="2">
    <source>
        <dbReference type="EMBL" id="QSZ30252.1"/>
    </source>
</evidence>
<dbReference type="InterPro" id="IPR045518">
    <property type="entry name" value="2EXR"/>
</dbReference>
<evidence type="ECO:0000259" key="1">
    <source>
        <dbReference type="Pfam" id="PF20150"/>
    </source>
</evidence>